<sequence>MKQRQGFNGRGIPLLRSCERCRRRKQRCDGDQPTCGRCLGQRADCKYRQSGRFRTPRDSLVVDTNTLSAATTLSTLSTAGPIMFQIPELSPPQSSMMTMTISPESVCTPMIDPVEILKTRDLLDPLQQQQALPKGILQQMWALVSGQPIDHLAPNLGLLLQKQEDDGLVPKALVSVARRYGLQLAGGELLSQLRASFVDSGMKIRTRQFWATLEADSIGDFALLAHLVIATHEASLTQTTADDSIEATCYAAARQEWESGRVEPTTGAVFALLLLSEYGYQTGRSAVMSEFADHALRTAQLIRFRETAYPWTAGGPINDGSCDVEREHVLACFWSAWVRAFTAAQVLGRPAPLSPELPDFPTHDMCHYTAQPVAGAQPGSVAFPPSNDCRHVASGSYSRATWQCALMGAEMHNLGVEVKAGQRSSQSYFAALRSWDRRLCRWRAEWPAEWSVQMSRVARLAQNLRNKEPLAVDAEWLADLDLGLGSPTAIQPSPVLPPSPDTRPVGSHLFHESRLTAADSWLSVVFVMHDMTRLRAHRVALDLLGESSTGDPLSLAITEHASRATTFDAVRGLQNTLGVVRRLGFPPERMGMWVVFVLEQAIGVLGAR</sequence>
<evidence type="ECO:0000313" key="2">
    <source>
        <dbReference type="Proteomes" id="UP001139981"/>
    </source>
</evidence>
<name>A0ACC1M3F8_9FUNG</name>
<dbReference type="Proteomes" id="UP001139981">
    <property type="component" value="Unassembled WGS sequence"/>
</dbReference>
<reference evidence="1" key="1">
    <citation type="submission" date="2022-07" db="EMBL/GenBank/DDBJ databases">
        <title>Phylogenomic reconstructions and comparative analyses of Kickxellomycotina fungi.</title>
        <authorList>
            <person name="Reynolds N.K."/>
            <person name="Stajich J.E."/>
            <person name="Barry K."/>
            <person name="Grigoriev I.V."/>
            <person name="Crous P."/>
            <person name="Smith M.E."/>
        </authorList>
    </citation>
    <scope>NUCLEOTIDE SEQUENCE</scope>
    <source>
        <strain evidence="1">CBS 190363</strain>
    </source>
</reference>
<feature type="non-terminal residue" evidence="1">
    <location>
        <position position="608"/>
    </location>
</feature>
<evidence type="ECO:0000313" key="1">
    <source>
        <dbReference type="EMBL" id="KAJ2893549.1"/>
    </source>
</evidence>
<proteinExistence type="predicted"/>
<organism evidence="1 2">
    <name type="scientific">Coemansia aciculifera</name>
    <dbReference type="NCBI Taxonomy" id="417176"/>
    <lineage>
        <taxon>Eukaryota</taxon>
        <taxon>Fungi</taxon>
        <taxon>Fungi incertae sedis</taxon>
        <taxon>Zoopagomycota</taxon>
        <taxon>Kickxellomycotina</taxon>
        <taxon>Kickxellomycetes</taxon>
        <taxon>Kickxellales</taxon>
        <taxon>Kickxellaceae</taxon>
        <taxon>Coemansia</taxon>
    </lineage>
</organism>
<protein>
    <submittedName>
        <fullName evidence="1">Uncharacterized protein</fullName>
    </submittedName>
</protein>
<gene>
    <name evidence="1" type="ORF">IWW38_002831</name>
</gene>
<comment type="caution">
    <text evidence="1">The sequence shown here is derived from an EMBL/GenBank/DDBJ whole genome shotgun (WGS) entry which is preliminary data.</text>
</comment>
<accession>A0ACC1M3F8</accession>
<dbReference type="EMBL" id="JANBVB010000527">
    <property type="protein sequence ID" value="KAJ2893549.1"/>
    <property type="molecule type" value="Genomic_DNA"/>
</dbReference>
<keyword evidence="2" id="KW-1185">Reference proteome</keyword>